<keyword evidence="1" id="KW-0328">Glycosyltransferase</keyword>
<protein>
    <recommendedName>
        <fullName evidence="5">Glycosyl transferase</fullName>
    </recommendedName>
</protein>
<name>A0A1F7HDN3_9BACT</name>
<dbReference type="Pfam" id="PF03808">
    <property type="entry name" value="Glyco_tran_WecG"/>
    <property type="match status" value="1"/>
</dbReference>
<dbReference type="AlphaFoldDB" id="A0A1F7HDN3"/>
<accession>A0A1F7HDN3</accession>
<organism evidence="3 4">
    <name type="scientific">Candidatus Roizmanbacteria bacterium RIFCSPHIGHO2_02_FULL_40_9</name>
    <dbReference type="NCBI Taxonomy" id="1802042"/>
    <lineage>
        <taxon>Bacteria</taxon>
        <taxon>Candidatus Roizmaniibacteriota</taxon>
    </lineage>
</organism>
<dbReference type="PANTHER" id="PTHR34136">
    <property type="match status" value="1"/>
</dbReference>
<dbReference type="GO" id="GO:0016758">
    <property type="term" value="F:hexosyltransferase activity"/>
    <property type="evidence" value="ECO:0007669"/>
    <property type="project" value="TreeGrafter"/>
</dbReference>
<proteinExistence type="predicted"/>
<evidence type="ECO:0000256" key="1">
    <source>
        <dbReference type="ARBA" id="ARBA00022676"/>
    </source>
</evidence>
<dbReference type="CDD" id="cd06533">
    <property type="entry name" value="Glyco_transf_WecG_TagA"/>
    <property type="match status" value="1"/>
</dbReference>
<evidence type="ECO:0000256" key="2">
    <source>
        <dbReference type="ARBA" id="ARBA00022679"/>
    </source>
</evidence>
<reference evidence="3 4" key="1">
    <citation type="journal article" date="2016" name="Nat. Commun.">
        <title>Thousands of microbial genomes shed light on interconnected biogeochemical processes in an aquifer system.</title>
        <authorList>
            <person name="Anantharaman K."/>
            <person name="Brown C.T."/>
            <person name="Hug L.A."/>
            <person name="Sharon I."/>
            <person name="Castelle C.J."/>
            <person name="Probst A.J."/>
            <person name="Thomas B.C."/>
            <person name="Singh A."/>
            <person name="Wilkins M.J."/>
            <person name="Karaoz U."/>
            <person name="Brodie E.L."/>
            <person name="Williams K.H."/>
            <person name="Hubbard S.S."/>
            <person name="Banfield J.F."/>
        </authorList>
    </citation>
    <scope>NUCLEOTIDE SEQUENCE [LARGE SCALE GENOMIC DNA]</scope>
</reference>
<dbReference type="Proteomes" id="UP000177027">
    <property type="component" value="Unassembled WGS sequence"/>
</dbReference>
<sequence>MKISAENTLLGIKMPNDSKAHILEKIIKSSNERGNFVHVVSLNPEILVAATRDSEFKRVITEAQIKITDGIGVVLASKILNLPIGDELKGVDLMVDLLSRARAGSLRVMLIGGGDKVAESIADCQNSLGTEGQFYGLQGIENIHKPAPKEEEKIFSIVADIKPRLVFVSFGSPAQELWIYQHRVQFKGCVCIGVGGAFDFISGRVTRAPVFIRKMGLEWLYRLVRQPWRWKRQINLFKFIYLVIQQRLGKSF</sequence>
<dbReference type="InterPro" id="IPR004629">
    <property type="entry name" value="WecG_TagA_CpsF"/>
</dbReference>
<evidence type="ECO:0000313" key="4">
    <source>
        <dbReference type="Proteomes" id="UP000177027"/>
    </source>
</evidence>
<dbReference type="NCBIfam" id="TIGR00696">
    <property type="entry name" value="wecG_tagA_cpsF"/>
    <property type="match status" value="1"/>
</dbReference>
<evidence type="ECO:0008006" key="5">
    <source>
        <dbReference type="Google" id="ProtNLM"/>
    </source>
</evidence>
<evidence type="ECO:0000313" key="3">
    <source>
        <dbReference type="EMBL" id="OGK29183.1"/>
    </source>
</evidence>
<dbReference type="PANTHER" id="PTHR34136:SF1">
    <property type="entry name" value="UDP-N-ACETYL-D-MANNOSAMINURONIC ACID TRANSFERASE"/>
    <property type="match status" value="1"/>
</dbReference>
<comment type="caution">
    <text evidence="3">The sequence shown here is derived from an EMBL/GenBank/DDBJ whole genome shotgun (WGS) entry which is preliminary data.</text>
</comment>
<gene>
    <name evidence="3" type="ORF">A3D06_02240</name>
</gene>
<keyword evidence="2" id="KW-0808">Transferase</keyword>
<dbReference type="EMBL" id="MFZS01000016">
    <property type="protein sequence ID" value="OGK29183.1"/>
    <property type="molecule type" value="Genomic_DNA"/>
</dbReference>